<dbReference type="EMBL" id="JAVRJZ010000006">
    <property type="protein sequence ID" value="KAK2721532.1"/>
    <property type="molecule type" value="Genomic_DNA"/>
</dbReference>
<reference evidence="1" key="1">
    <citation type="submission" date="2023-07" db="EMBL/GenBank/DDBJ databases">
        <title>Chromosome-level genome assembly of Artemia franciscana.</title>
        <authorList>
            <person name="Jo E."/>
        </authorList>
    </citation>
    <scope>NUCLEOTIDE SEQUENCE</scope>
    <source>
        <tissue evidence="1">Whole body</tissue>
    </source>
</reference>
<keyword evidence="2" id="KW-1185">Reference proteome</keyword>
<dbReference type="Proteomes" id="UP001187531">
    <property type="component" value="Unassembled WGS sequence"/>
</dbReference>
<dbReference type="AlphaFoldDB" id="A0AA88IIJ9"/>
<evidence type="ECO:0000313" key="2">
    <source>
        <dbReference type="Proteomes" id="UP001187531"/>
    </source>
</evidence>
<evidence type="ECO:0000313" key="1">
    <source>
        <dbReference type="EMBL" id="KAK2721532.1"/>
    </source>
</evidence>
<proteinExistence type="predicted"/>
<sequence length="332" mass="37051">MAAVRPYMLIPLETAIQPRQCFEYEVADFLNNDSISDSEKLLLFQSAMSRLQKYRSDMTKPIKVDVVSKPSLPSEPQPSGPLVSRRDPTAVNQNLGPCAAPVNQNHGPGVAEPFSPQASTQEYEGLFEKFPVSYRQSAQLLYHHLHEMDGFEIERGFNNIKIHNKLYNATDLLTDLISNRKSRYAIDSNIINFLADSNIPLSLIRNKSILKDVQNLRRISSDQVTESDGSFASVNSTVLESPSQSPIKSRQRFKTVHASDDIIIVQTVGRIQGTFQKDLHPLVCSPVVKKVPPRPDRDFDLPAQRTGPASDLPRLGPVVILAVRWVAVLRVG</sequence>
<name>A0AA88IIJ9_ARTSF</name>
<gene>
    <name evidence="1" type="ORF">QYM36_003728</name>
</gene>
<organism evidence="1 2">
    <name type="scientific">Artemia franciscana</name>
    <name type="common">Brine shrimp</name>
    <name type="synonym">Artemia sanfranciscana</name>
    <dbReference type="NCBI Taxonomy" id="6661"/>
    <lineage>
        <taxon>Eukaryota</taxon>
        <taxon>Metazoa</taxon>
        <taxon>Ecdysozoa</taxon>
        <taxon>Arthropoda</taxon>
        <taxon>Crustacea</taxon>
        <taxon>Branchiopoda</taxon>
        <taxon>Anostraca</taxon>
        <taxon>Artemiidae</taxon>
        <taxon>Artemia</taxon>
    </lineage>
</organism>
<accession>A0AA88IIJ9</accession>
<protein>
    <submittedName>
        <fullName evidence="1">Uncharacterized protein</fullName>
    </submittedName>
</protein>
<comment type="caution">
    <text evidence="1">The sequence shown here is derived from an EMBL/GenBank/DDBJ whole genome shotgun (WGS) entry which is preliminary data.</text>
</comment>